<evidence type="ECO:0000313" key="3">
    <source>
        <dbReference type="WBParaSite" id="TMUE_3000013748.1"/>
    </source>
</evidence>
<reference evidence="3" key="1">
    <citation type="submission" date="2019-12" db="UniProtKB">
        <authorList>
            <consortium name="WormBaseParasite"/>
        </authorList>
    </citation>
    <scope>IDENTIFICATION</scope>
</reference>
<dbReference type="Proteomes" id="UP000046395">
    <property type="component" value="Unassembled WGS sequence"/>
</dbReference>
<evidence type="ECO:0000313" key="2">
    <source>
        <dbReference type="Proteomes" id="UP000046395"/>
    </source>
</evidence>
<dbReference type="WBParaSite" id="TMUE_3000013748.1">
    <property type="protein sequence ID" value="TMUE_3000013748.1"/>
    <property type="gene ID" value="WBGene00290214"/>
</dbReference>
<protein>
    <submittedName>
        <fullName evidence="3">Uncharacterized protein</fullName>
    </submittedName>
</protein>
<feature type="compositionally biased region" description="Polar residues" evidence="1">
    <location>
        <begin position="99"/>
        <end position="115"/>
    </location>
</feature>
<organism evidence="2 3">
    <name type="scientific">Trichuris muris</name>
    <name type="common">Mouse whipworm</name>
    <dbReference type="NCBI Taxonomy" id="70415"/>
    <lineage>
        <taxon>Eukaryota</taxon>
        <taxon>Metazoa</taxon>
        <taxon>Ecdysozoa</taxon>
        <taxon>Nematoda</taxon>
        <taxon>Enoplea</taxon>
        <taxon>Dorylaimia</taxon>
        <taxon>Trichinellida</taxon>
        <taxon>Trichuridae</taxon>
        <taxon>Trichuris</taxon>
    </lineage>
</organism>
<feature type="region of interest" description="Disordered" evidence="1">
    <location>
        <begin position="33"/>
        <end position="174"/>
    </location>
</feature>
<feature type="compositionally biased region" description="Basic and acidic residues" evidence="1">
    <location>
        <begin position="73"/>
        <end position="97"/>
    </location>
</feature>
<accession>A0A5S6R2T9</accession>
<keyword evidence="2" id="KW-1185">Reference proteome</keyword>
<proteinExistence type="predicted"/>
<feature type="compositionally biased region" description="Basic and acidic residues" evidence="1">
    <location>
        <begin position="137"/>
        <end position="161"/>
    </location>
</feature>
<name>A0A5S6R2T9_TRIMR</name>
<dbReference type="AlphaFoldDB" id="A0A5S6R2T9"/>
<evidence type="ECO:0000256" key="1">
    <source>
        <dbReference type="SAM" id="MobiDB-lite"/>
    </source>
</evidence>
<sequence length="174" mass="18874">MSHARRPQESELPALIVDAKKLRKKGSIFLKELSSAPLSATSESGPMGTFNPKSLTARNEEVEKSLVMISKGIESELREPCDGDSKKKGKDKEKDNIVPDTSAQPPSQLIKQNDGTAPPLSTGDSNVDGDDNMPPEKPADLKLATVRELDLPQEEKEKDNAVVKADPQDVLDES</sequence>